<dbReference type="RefSeq" id="WP_013507173.1">
    <property type="nucleotide sequence ID" value="NC_014836.1"/>
</dbReference>
<accession>E6W6G9</accession>
<evidence type="ECO:0000313" key="2">
    <source>
        <dbReference type="Proteomes" id="UP000002572"/>
    </source>
</evidence>
<dbReference type="AlphaFoldDB" id="E6W6G9"/>
<dbReference type="Proteomes" id="UP000002572">
    <property type="component" value="Chromosome"/>
</dbReference>
<protein>
    <recommendedName>
        <fullName evidence="3">DNA-binding protein</fullName>
    </recommendedName>
</protein>
<name>E6W6G9_DESIS</name>
<evidence type="ECO:0000313" key="1">
    <source>
        <dbReference type="EMBL" id="ADU67304.1"/>
    </source>
</evidence>
<gene>
    <name evidence="1" type="ordered locus">Selin_2593</name>
</gene>
<dbReference type="OrthoDB" id="696873at2"/>
<evidence type="ECO:0008006" key="3">
    <source>
        <dbReference type="Google" id="ProtNLM"/>
    </source>
</evidence>
<keyword evidence="2" id="KW-1185">Reference proteome</keyword>
<sequence length="341" mass="39194">MAKDLTSSAIDRQNILNNPYALAEIEKAAGIQGIPFEGKNVVLKEQVAEFFEVTVRTIENYLEHHTEELAQNGYEVIKGNRLKTLKESILALGVHETNFGNISKTPQLGVFDFRAFLNLAMLISESERAKLLRQAILDIVIDTINHRTGGGTKYINQRDEEFLHSAFIEENYRKQFTDALMDCVAMGNFKYAIYTDRIYVSIFREKAQEYRKILRLGQKDKVRDTLYSEVLDLIASYECGLGDALRKAADQVGRKLSVGEVDALFNDFANQAHWRPLIEKARSKMASRDLAFRDALHLQLKEYVTPVQRDEFERFLGEKSKELSERLEESRDVMKRLKERG</sequence>
<dbReference type="InParanoid" id="E6W6G9"/>
<dbReference type="KEGG" id="din:Selin_2593"/>
<dbReference type="EMBL" id="CP002432">
    <property type="protein sequence ID" value="ADU67304.1"/>
    <property type="molecule type" value="Genomic_DNA"/>
</dbReference>
<dbReference type="HOGENOM" id="CLU_801428_0_0_0"/>
<reference evidence="1 2" key="1">
    <citation type="submission" date="2010-12" db="EMBL/GenBank/DDBJ databases">
        <title>Complete sequence of Desulfurispirillum indicum S5.</title>
        <authorList>
            <consortium name="US DOE Joint Genome Institute"/>
            <person name="Lucas S."/>
            <person name="Copeland A."/>
            <person name="Lapidus A."/>
            <person name="Cheng J.-F."/>
            <person name="Goodwin L."/>
            <person name="Pitluck S."/>
            <person name="Chertkov O."/>
            <person name="Held B."/>
            <person name="Detter J.C."/>
            <person name="Han C."/>
            <person name="Tapia R."/>
            <person name="Land M."/>
            <person name="Hauser L."/>
            <person name="Kyrpides N."/>
            <person name="Ivanova N."/>
            <person name="Mikhailova N."/>
            <person name="Haggblom M."/>
            <person name="Rauschenbach I."/>
            <person name="Bini E."/>
            <person name="Woyke T."/>
        </authorList>
    </citation>
    <scope>NUCLEOTIDE SEQUENCE [LARGE SCALE GENOMIC DNA]</scope>
    <source>
        <strain evidence="2">ATCC BAA-1389 / DSM 22839 / S5</strain>
    </source>
</reference>
<proteinExistence type="predicted"/>
<dbReference type="eggNOG" id="COG1256">
    <property type="taxonomic scope" value="Bacteria"/>
</dbReference>
<organism evidence="1 2">
    <name type="scientific">Desulfurispirillum indicum (strain ATCC BAA-1389 / DSM 22839 / S5)</name>
    <dbReference type="NCBI Taxonomy" id="653733"/>
    <lineage>
        <taxon>Bacteria</taxon>
        <taxon>Pseudomonadati</taxon>
        <taxon>Chrysiogenota</taxon>
        <taxon>Chrysiogenia</taxon>
        <taxon>Chrysiogenales</taxon>
        <taxon>Chrysiogenaceae</taxon>
        <taxon>Desulfurispirillum</taxon>
    </lineage>
</organism>